<evidence type="ECO:0000313" key="1">
    <source>
        <dbReference type="EMBL" id="EUA71853.1"/>
    </source>
</evidence>
<sequence length="50" mass="5594">MAERLAPRFDVTTSLAGRVNNPRSRPVRCGSVVLVARWDCGNGYWTTLLM</sequence>
<organism evidence="1 2">
    <name type="scientific">Mycobacteroides abscessus subsp. bolletii 1513</name>
    <dbReference type="NCBI Taxonomy" id="1299321"/>
    <lineage>
        <taxon>Bacteria</taxon>
        <taxon>Bacillati</taxon>
        <taxon>Actinomycetota</taxon>
        <taxon>Actinomycetes</taxon>
        <taxon>Mycobacteriales</taxon>
        <taxon>Mycobacteriaceae</taxon>
        <taxon>Mycobacteroides</taxon>
        <taxon>Mycobacteroides abscessus</taxon>
    </lineage>
</organism>
<accession>X8DW10</accession>
<evidence type="ECO:0000313" key="2">
    <source>
        <dbReference type="Proteomes" id="UP000023351"/>
    </source>
</evidence>
<dbReference type="Proteomes" id="UP000023351">
    <property type="component" value="Unassembled WGS sequence"/>
</dbReference>
<proteinExistence type="predicted"/>
<dbReference type="AlphaFoldDB" id="X8DW10"/>
<reference evidence="1 2" key="1">
    <citation type="submission" date="2013-12" db="EMBL/GenBank/DDBJ databases">
        <authorList>
            <person name="Zelazny A."/>
            <person name="Olivier K."/>
            <person name="Holland S."/>
            <person name="Lenaerts A."/>
            <person name="Ordway D."/>
            <person name="DeGroote M.A."/>
            <person name="Parker T."/>
            <person name="Sizemore C."/>
            <person name="Tallon L.J."/>
            <person name="Sadzewicz L.K."/>
            <person name="Sengamalay N."/>
            <person name="Fraser C.M."/>
            <person name="Hine E."/>
            <person name="Shefchek K.A."/>
            <person name="Das S.P."/>
            <person name="Tettelin H."/>
        </authorList>
    </citation>
    <scope>NUCLEOTIDE SEQUENCE [LARGE SCALE GENOMIC DNA]</scope>
    <source>
        <strain evidence="1 2">1513</strain>
    </source>
</reference>
<gene>
    <name evidence="1" type="ORF">I540_2142</name>
</gene>
<name>X8DW10_9MYCO</name>
<protein>
    <submittedName>
        <fullName evidence="1">Uncharacterized protein</fullName>
    </submittedName>
</protein>
<dbReference type="EMBL" id="JAOJ01000002">
    <property type="protein sequence ID" value="EUA71853.1"/>
    <property type="molecule type" value="Genomic_DNA"/>
</dbReference>
<dbReference type="PATRIC" id="fig|1299321.3.peg.2067"/>
<comment type="caution">
    <text evidence="1">The sequence shown here is derived from an EMBL/GenBank/DDBJ whole genome shotgun (WGS) entry which is preliminary data.</text>
</comment>